<sequence length="230" mass="24820">MAGIARAGTMLSRLRPLTRIAVRPLPAASLAPCSVLARGFAAAAATKPKMEDGTLEGRYATALFMASSSKLDKVYGDLAAIRSMMSESQEFKLAIETPGIQPDSKVAAFEAVCNKGGIDGSVLNFLKVLVENKRAHLLSRMIDIFENFYRAEKGLLLCKVTSAEPLTDAQKKQVEAAMQKRAEGSKLIMEYNTNPAMLGGLIVKMNEAVLDNSVSTRLERLQTQLLAPVS</sequence>
<dbReference type="GO" id="GO:0016020">
    <property type="term" value="C:membrane"/>
    <property type="evidence" value="ECO:0007669"/>
    <property type="project" value="UniProtKB-SubCell"/>
</dbReference>
<dbReference type="InterPro" id="IPR020781">
    <property type="entry name" value="ATPase_OSCP/d_CS"/>
</dbReference>
<accession>A0AA36J5H7</accession>
<keyword evidence="5" id="KW-0406">Ion transport</keyword>
<dbReference type="Proteomes" id="UP001178507">
    <property type="component" value="Unassembled WGS sequence"/>
</dbReference>
<dbReference type="Pfam" id="PF00213">
    <property type="entry name" value="OSCP"/>
    <property type="match status" value="1"/>
</dbReference>
<keyword evidence="7" id="KW-0472">Membrane</keyword>
<proteinExistence type="inferred from homology"/>
<comment type="subcellular location">
    <subcellularLocation>
        <location evidence="1">Membrane</location>
    </subcellularLocation>
</comment>
<dbReference type="InterPro" id="IPR000711">
    <property type="entry name" value="ATPase_OSCP/dsu"/>
</dbReference>
<evidence type="ECO:0000256" key="5">
    <source>
        <dbReference type="ARBA" id="ARBA00023065"/>
    </source>
</evidence>
<organism evidence="9 10">
    <name type="scientific">Effrenium voratum</name>
    <dbReference type="NCBI Taxonomy" id="2562239"/>
    <lineage>
        <taxon>Eukaryota</taxon>
        <taxon>Sar</taxon>
        <taxon>Alveolata</taxon>
        <taxon>Dinophyceae</taxon>
        <taxon>Suessiales</taxon>
        <taxon>Symbiodiniaceae</taxon>
        <taxon>Effrenium</taxon>
    </lineage>
</organism>
<dbReference type="NCBIfam" id="TIGR01145">
    <property type="entry name" value="ATP_synt_delta"/>
    <property type="match status" value="1"/>
</dbReference>
<dbReference type="InterPro" id="IPR026015">
    <property type="entry name" value="ATP_synth_OSCP/delta_N_sf"/>
</dbReference>
<keyword evidence="6" id="KW-0793">Thylakoid</keyword>
<comment type="similarity">
    <text evidence="2">Belongs to the ATPase delta chain family.</text>
</comment>
<keyword evidence="4" id="KW-0375">Hydrogen ion transport</keyword>
<reference evidence="9" key="1">
    <citation type="submission" date="2023-08" db="EMBL/GenBank/DDBJ databases">
        <authorList>
            <person name="Chen Y."/>
            <person name="Shah S."/>
            <person name="Dougan E. K."/>
            <person name="Thang M."/>
            <person name="Chan C."/>
        </authorList>
    </citation>
    <scope>NUCLEOTIDE SEQUENCE</scope>
</reference>
<comment type="caution">
    <text evidence="9">The sequence shown here is derived from an EMBL/GenBank/DDBJ whole genome shotgun (WGS) entry which is preliminary data.</text>
</comment>
<evidence type="ECO:0000256" key="6">
    <source>
        <dbReference type="ARBA" id="ARBA00023078"/>
    </source>
</evidence>
<dbReference type="PRINTS" id="PR00125">
    <property type="entry name" value="ATPASEDELTA"/>
</dbReference>
<evidence type="ECO:0000313" key="10">
    <source>
        <dbReference type="Proteomes" id="UP001178507"/>
    </source>
</evidence>
<keyword evidence="8" id="KW-0066">ATP synthesis</keyword>
<dbReference type="PANTHER" id="PTHR11910">
    <property type="entry name" value="ATP SYNTHASE DELTA CHAIN"/>
    <property type="match status" value="1"/>
</dbReference>
<dbReference type="HAMAP" id="MF_01416">
    <property type="entry name" value="ATP_synth_delta_bact"/>
    <property type="match status" value="1"/>
</dbReference>
<evidence type="ECO:0008006" key="11">
    <source>
        <dbReference type="Google" id="ProtNLM"/>
    </source>
</evidence>
<dbReference type="Gene3D" id="1.10.520.20">
    <property type="entry name" value="N-terminal domain of the delta subunit of the F1F0-ATP synthase"/>
    <property type="match status" value="1"/>
</dbReference>
<dbReference type="GO" id="GO:0046933">
    <property type="term" value="F:proton-transporting ATP synthase activity, rotational mechanism"/>
    <property type="evidence" value="ECO:0007669"/>
    <property type="project" value="InterPro"/>
</dbReference>
<dbReference type="PROSITE" id="PS00389">
    <property type="entry name" value="ATPASE_DELTA"/>
    <property type="match status" value="1"/>
</dbReference>
<dbReference type="AlphaFoldDB" id="A0AA36J5H7"/>
<dbReference type="EMBL" id="CAUJNA010003313">
    <property type="protein sequence ID" value="CAJ1398878.1"/>
    <property type="molecule type" value="Genomic_DNA"/>
</dbReference>
<name>A0AA36J5H7_9DINO</name>
<dbReference type="SUPFAM" id="SSF47928">
    <property type="entry name" value="N-terminal domain of the delta subunit of the F1F0-ATP synthase"/>
    <property type="match status" value="1"/>
</dbReference>
<evidence type="ECO:0000256" key="1">
    <source>
        <dbReference type="ARBA" id="ARBA00004370"/>
    </source>
</evidence>
<evidence type="ECO:0000256" key="7">
    <source>
        <dbReference type="ARBA" id="ARBA00023136"/>
    </source>
</evidence>
<keyword evidence="3" id="KW-0813">Transport</keyword>
<evidence type="ECO:0000256" key="4">
    <source>
        <dbReference type="ARBA" id="ARBA00022781"/>
    </source>
</evidence>
<evidence type="ECO:0000313" key="9">
    <source>
        <dbReference type="EMBL" id="CAJ1398878.1"/>
    </source>
</evidence>
<gene>
    <name evidence="9" type="ORF">EVOR1521_LOCUS22531</name>
</gene>
<protein>
    <recommendedName>
        <fullName evidence="11">ATP synthase subunit O, mitochondrial</fullName>
    </recommendedName>
</protein>
<keyword evidence="10" id="KW-1185">Reference proteome</keyword>
<evidence type="ECO:0000256" key="2">
    <source>
        <dbReference type="ARBA" id="ARBA00007046"/>
    </source>
</evidence>
<evidence type="ECO:0000256" key="3">
    <source>
        <dbReference type="ARBA" id="ARBA00022448"/>
    </source>
</evidence>
<evidence type="ECO:0000256" key="8">
    <source>
        <dbReference type="ARBA" id="ARBA00023310"/>
    </source>
</evidence>